<feature type="compositionally biased region" description="Polar residues" evidence="2">
    <location>
        <begin position="682"/>
        <end position="701"/>
    </location>
</feature>
<proteinExistence type="predicted"/>
<dbReference type="InParanoid" id="G8YK52"/>
<keyword evidence="1" id="KW-0175">Coiled coil</keyword>
<dbReference type="EMBL" id="FO082052">
    <property type="protein sequence ID" value="CCE80697.1"/>
    <property type="molecule type" value="Genomic_DNA"/>
</dbReference>
<dbReference type="eggNOG" id="ENOG502SGGR">
    <property type="taxonomic scope" value="Eukaryota"/>
</dbReference>
<protein>
    <submittedName>
        <fullName evidence="3">Piso0_003025 protein</fullName>
    </submittedName>
</protein>
<dbReference type="EMBL" id="FO082053">
    <property type="protein sequence ID" value="CCE79932.1"/>
    <property type="molecule type" value="Genomic_DNA"/>
</dbReference>
<keyword evidence="5" id="KW-1185">Reference proteome</keyword>
<reference evidence="5" key="2">
    <citation type="journal article" date="2012" name="G3 (Bethesda)">
        <title>Pichia sorbitophila, an interspecies yeast hybrid reveals early steps of genome resolution following polyploidization.</title>
        <authorList>
            <person name="Leh Louis V."/>
            <person name="Despons L."/>
            <person name="Friedrich A."/>
            <person name="Martin T."/>
            <person name="Durrens P."/>
            <person name="Casaregola S."/>
            <person name="Neuveglise C."/>
            <person name="Fairhead C."/>
            <person name="Marck C."/>
            <person name="Cruz J.A."/>
            <person name="Straub M.L."/>
            <person name="Kugler V."/>
            <person name="Sacerdot C."/>
            <person name="Uzunov Z."/>
            <person name="Thierry A."/>
            <person name="Weiss S."/>
            <person name="Bleykasten C."/>
            <person name="De Montigny J."/>
            <person name="Jacques N."/>
            <person name="Jung P."/>
            <person name="Lemaire M."/>
            <person name="Mallet S."/>
            <person name="Morel G."/>
            <person name="Richard G.F."/>
            <person name="Sarkar A."/>
            <person name="Savel G."/>
            <person name="Schacherer J."/>
            <person name="Seret M.L."/>
            <person name="Talla E."/>
            <person name="Samson G."/>
            <person name="Jubin C."/>
            <person name="Poulain J."/>
            <person name="Vacherie B."/>
            <person name="Barbe V."/>
            <person name="Pelletier E."/>
            <person name="Sherman D.J."/>
            <person name="Westhof E."/>
            <person name="Weissenbach J."/>
            <person name="Baret P.V."/>
            <person name="Wincker P."/>
            <person name="Gaillardin C."/>
            <person name="Dujon B."/>
            <person name="Souciet J.L."/>
        </authorList>
    </citation>
    <scope>NUCLEOTIDE SEQUENCE [LARGE SCALE GENOMIC DNA]</scope>
    <source>
        <strain evidence="5">ATCC MYA-4447 / BCRC 22081 / CBS 7064 / NBRC 10061 / NRRL Y-12695</strain>
    </source>
</reference>
<feature type="coiled-coil region" evidence="1">
    <location>
        <begin position="275"/>
        <end position="309"/>
    </location>
</feature>
<evidence type="ECO:0000313" key="4">
    <source>
        <dbReference type="EMBL" id="CCE80697.1"/>
    </source>
</evidence>
<feature type="region of interest" description="Disordered" evidence="2">
    <location>
        <begin position="682"/>
        <end position="714"/>
    </location>
</feature>
<sequence length="714" mass="81444">MNNRSEEKADVFESINLKSEILKANADNTTDVTSALDIPESESETSDDEYGKKEEEEEEEMDPAEFLSPESPGGTLHKFPLGMDAESGYMESGGKEPSTPHLQSPKAKPYITDKNKNTEAFSKATSPLANYAYSISNSDLLYPPASHVTLEPSIGSLAQSKIEPHTFDFTDTASIIESLTEEKNDTHRKLIMVIKRQSSSLEDSDARLNKFRIIIHDTLVKLSDKYNSLHEVYMKDLNQTERINQYFLRWDKKRTSILHKISNIKSNKNEHGSKLEQLLDKSNDIDNEIQELEEKLRLLRNKKKVIKDEIQYTSSVLESKSSKYVHAFKNLESEGREKLIQFLNFSGIPNNQLERIVTYRPVDVTFGRKYKEYQNSRSVNSSVSDTIIPRQKNRNVQSTPQRSISSAGVLAEQTRSSNKSPVTAFEMGFENGQNFSNNIKKHLVEMLSKLNVNNDEPVNRINHNPSTDDNSNTIKQKLDTAILFDHIDRRTQILHAQILESSKKAMYYIEASKIWNEMIHVLQNHEEKLYEQLHDTTSNVNDDKVISILQDNLQHLRILLEKFNKVNIEFRQSLDLIKDVHPCLQIMLNEIKAVYSALSIVSRNDSYLHEGKSFEQSILRQYEHSSNAAPMTKIHDNALSYSRQVTSPGFTDYNAEAQYSRRNSNTNSLNLLTSSFRSEASNTTTKVQAQIPLPSSKSNSGWAKYLNSKPTKAE</sequence>
<dbReference type="HOGENOM" id="CLU_386886_0_0_1"/>
<evidence type="ECO:0000256" key="1">
    <source>
        <dbReference type="SAM" id="Coils"/>
    </source>
</evidence>
<name>G8YK52_PICSO</name>
<gene>
    <name evidence="3" type="primary">Piso0_003025</name>
    <name evidence="3" type="ORF">GNLVRS01_PISO0G03240g</name>
    <name evidence="4" type="ORF">GNLVRS01_PISO0H03241g</name>
</gene>
<feature type="compositionally biased region" description="Acidic residues" evidence="2">
    <location>
        <begin position="39"/>
        <end position="48"/>
    </location>
</feature>
<feature type="region of interest" description="Disordered" evidence="2">
    <location>
        <begin position="392"/>
        <end position="415"/>
    </location>
</feature>
<dbReference type="Proteomes" id="UP000005222">
    <property type="component" value="Chromosome H"/>
</dbReference>
<evidence type="ECO:0000313" key="3">
    <source>
        <dbReference type="EMBL" id="CCE79932.1"/>
    </source>
</evidence>
<evidence type="ECO:0000256" key="2">
    <source>
        <dbReference type="SAM" id="MobiDB-lite"/>
    </source>
</evidence>
<dbReference type="OrthoDB" id="3993941at2759"/>
<evidence type="ECO:0000313" key="5">
    <source>
        <dbReference type="Proteomes" id="UP000005222"/>
    </source>
</evidence>
<dbReference type="Proteomes" id="UP000005222">
    <property type="component" value="Chromosome G"/>
</dbReference>
<organism evidence="3 5">
    <name type="scientific">Pichia sorbitophila (strain ATCC MYA-4447 / BCRC 22081 / CBS 7064 / NBRC 10061 / NRRL Y-12695)</name>
    <name type="common">Hybrid yeast</name>
    <dbReference type="NCBI Taxonomy" id="559304"/>
    <lineage>
        <taxon>Eukaryota</taxon>
        <taxon>Fungi</taxon>
        <taxon>Dikarya</taxon>
        <taxon>Ascomycota</taxon>
        <taxon>Saccharomycotina</taxon>
        <taxon>Pichiomycetes</taxon>
        <taxon>Debaryomycetaceae</taxon>
        <taxon>Millerozyma</taxon>
    </lineage>
</organism>
<feature type="region of interest" description="Disordered" evidence="2">
    <location>
        <begin position="22"/>
        <end position="111"/>
    </location>
</feature>
<accession>G8YK52</accession>
<feature type="compositionally biased region" description="Polar residues" evidence="2">
    <location>
        <begin position="394"/>
        <end position="406"/>
    </location>
</feature>
<reference evidence="3" key="1">
    <citation type="submission" date="2011-10" db="EMBL/GenBank/DDBJ databases">
        <authorList>
            <person name="Genoscope - CEA"/>
        </authorList>
    </citation>
    <scope>NUCLEOTIDE SEQUENCE</scope>
</reference>
<dbReference type="AlphaFoldDB" id="G8YK52"/>
<dbReference type="STRING" id="559304.G8YK52"/>